<dbReference type="InterPro" id="IPR019885">
    <property type="entry name" value="Tscrpt_reg_HTH_AsnC-type_CS"/>
</dbReference>
<dbReference type="InterPro" id="IPR011991">
    <property type="entry name" value="ArsR-like_HTH"/>
</dbReference>
<reference evidence="5" key="1">
    <citation type="journal article" date="2014" name="Front. Microbiol.">
        <title>High frequency of phylogenetically diverse reductive dehalogenase-homologous genes in deep subseafloor sedimentary metagenomes.</title>
        <authorList>
            <person name="Kawai M."/>
            <person name="Futagami T."/>
            <person name="Toyoda A."/>
            <person name="Takaki Y."/>
            <person name="Nishi S."/>
            <person name="Hori S."/>
            <person name="Arai W."/>
            <person name="Tsubouchi T."/>
            <person name="Morono Y."/>
            <person name="Uchiyama I."/>
            <person name="Ito T."/>
            <person name="Fujiyama A."/>
            <person name="Inagaki F."/>
            <person name="Takami H."/>
        </authorList>
    </citation>
    <scope>NUCLEOTIDE SEQUENCE</scope>
    <source>
        <strain evidence="5">Expedition CK06-06</strain>
    </source>
</reference>
<dbReference type="GO" id="GO:0043565">
    <property type="term" value="F:sequence-specific DNA binding"/>
    <property type="evidence" value="ECO:0007669"/>
    <property type="project" value="InterPro"/>
</dbReference>
<feature type="domain" description="HTH asnC-type" evidence="4">
    <location>
        <begin position="5"/>
        <end position="66"/>
    </location>
</feature>
<dbReference type="GO" id="GO:0005829">
    <property type="term" value="C:cytosol"/>
    <property type="evidence" value="ECO:0007669"/>
    <property type="project" value="TreeGrafter"/>
</dbReference>
<dbReference type="InterPro" id="IPR036388">
    <property type="entry name" value="WH-like_DNA-bd_sf"/>
</dbReference>
<dbReference type="SUPFAM" id="SSF46785">
    <property type="entry name" value="Winged helix' DNA-binding domain"/>
    <property type="match status" value="1"/>
</dbReference>
<keyword evidence="3" id="KW-0804">Transcription</keyword>
<dbReference type="SUPFAM" id="SSF54909">
    <property type="entry name" value="Dimeric alpha+beta barrel"/>
    <property type="match status" value="1"/>
</dbReference>
<organism evidence="5">
    <name type="scientific">marine sediment metagenome</name>
    <dbReference type="NCBI Taxonomy" id="412755"/>
    <lineage>
        <taxon>unclassified sequences</taxon>
        <taxon>metagenomes</taxon>
        <taxon>ecological metagenomes</taxon>
    </lineage>
</organism>
<keyword evidence="1" id="KW-0805">Transcription regulation</keyword>
<evidence type="ECO:0000256" key="2">
    <source>
        <dbReference type="ARBA" id="ARBA00023125"/>
    </source>
</evidence>
<evidence type="ECO:0000256" key="3">
    <source>
        <dbReference type="ARBA" id="ARBA00023163"/>
    </source>
</evidence>
<proteinExistence type="predicted"/>
<dbReference type="InterPro" id="IPR036390">
    <property type="entry name" value="WH_DNA-bd_sf"/>
</dbReference>
<comment type="caution">
    <text evidence="5">The sequence shown here is derived from an EMBL/GenBank/DDBJ whole genome shotgun (WGS) entry which is preliminary data.</text>
</comment>
<dbReference type="CDD" id="cd00090">
    <property type="entry name" value="HTH_ARSR"/>
    <property type="match status" value="1"/>
</dbReference>
<evidence type="ECO:0000259" key="4">
    <source>
        <dbReference type="PROSITE" id="PS50956"/>
    </source>
</evidence>
<dbReference type="Pfam" id="PF13412">
    <property type="entry name" value="HTH_24"/>
    <property type="match status" value="1"/>
</dbReference>
<gene>
    <name evidence="5" type="ORF">S06H3_07309</name>
</gene>
<name>X1JUX2_9ZZZZ</name>
<dbReference type="InterPro" id="IPR000485">
    <property type="entry name" value="AsnC-type_HTH_dom"/>
</dbReference>
<sequence length="159" mass="18052">MQARLDAIDVRILLCLQQDGRISNQDLAEKVALSPSACLRRLRLLEDQGIILGYRPILDSEQLGIELEALVHVSMRQNEDGWHERFVEQVNSWPEVVKAWIVTGHSNYVLKVQARNLKHFSEFLVSRLNRTNGVTDIRSEIVLQTIKNSGGALNLVNRA</sequence>
<protein>
    <recommendedName>
        <fullName evidence="4">HTH asnC-type domain-containing protein</fullName>
    </recommendedName>
</protein>
<dbReference type="AlphaFoldDB" id="X1JUX2"/>
<dbReference type="EMBL" id="BARV01002947">
    <property type="protein sequence ID" value="GAH97897.1"/>
    <property type="molecule type" value="Genomic_DNA"/>
</dbReference>
<dbReference type="GO" id="GO:0043200">
    <property type="term" value="P:response to amino acid"/>
    <property type="evidence" value="ECO:0007669"/>
    <property type="project" value="TreeGrafter"/>
</dbReference>
<accession>X1JUX2</accession>
<dbReference type="PANTHER" id="PTHR30154">
    <property type="entry name" value="LEUCINE-RESPONSIVE REGULATORY PROTEIN"/>
    <property type="match status" value="1"/>
</dbReference>
<dbReference type="PROSITE" id="PS50956">
    <property type="entry name" value="HTH_ASNC_2"/>
    <property type="match status" value="1"/>
</dbReference>
<dbReference type="InterPro" id="IPR011008">
    <property type="entry name" value="Dimeric_a/b-barrel"/>
</dbReference>
<evidence type="ECO:0000313" key="5">
    <source>
        <dbReference type="EMBL" id="GAH97897.1"/>
    </source>
</evidence>
<dbReference type="PROSITE" id="PS00519">
    <property type="entry name" value="HTH_ASNC_1"/>
    <property type="match status" value="1"/>
</dbReference>
<dbReference type="PANTHER" id="PTHR30154:SF46">
    <property type="entry name" value="TRANSCRIPTIONAL REGULATORY PROTEIN"/>
    <property type="match status" value="1"/>
</dbReference>
<dbReference type="InterPro" id="IPR019887">
    <property type="entry name" value="Tscrpt_reg_AsnC/Lrp_C"/>
</dbReference>
<dbReference type="SMART" id="SM00344">
    <property type="entry name" value="HTH_ASNC"/>
    <property type="match status" value="1"/>
</dbReference>
<dbReference type="PRINTS" id="PR00033">
    <property type="entry name" value="HTHASNC"/>
</dbReference>
<evidence type="ECO:0000256" key="1">
    <source>
        <dbReference type="ARBA" id="ARBA00023015"/>
    </source>
</evidence>
<dbReference type="Gene3D" id="3.30.70.920">
    <property type="match status" value="1"/>
</dbReference>
<keyword evidence="2" id="KW-0238">DNA-binding</keyword>
<dbReference type="InterPro" id="IPR019888">
    <property type="entry name" value="Tscrpt_reg_AsnC-like"/>
</dbReference>
<dbReference type="Gene3D" id="1.10.10.10">
    <property type="entry name" value="Winged helix-like DNA-binding domain superfamily/Winged helix DNA-binding domain"/>
    <property type="match status" value="1"/>
</dbReference>
<dbReference type="Pfam" id="PF01037">
    <property type="entry name" value="AsnC_trans_reg"/>
    <property type="match status" value="1"/>
</dbReference>